<dbReference type="PANTHER" id="PTHR24126:SF14">
    <property type="entry name" value="ANK_REP_REGION DOMAIN-CONTAINING PROTEIN"/>
    <property type="match status" value="1"/>
</dbReference>
<protein>
    <submittedName>
        <fullName evidence="4">Uncharacterized protein</fullName>
    </submittedName>
</protein>
<dbReference type="OrthoDB" id="194358at2759"/>
<evidence type="ECO:0000313" key="5">
    <source>
        <dbReference type="Proteomes" id="UP000054270"/>
    </source>
</evidence>
<dbReference type="SUPFAM" id="SSF48403">
    <property type="entry name" value="Ankyrin repeat"/>
    <property type="match status" value="1"/>
</dbReference>
<dbReference type="InterPro" id="IPR002110">
    <property type="entry name" value="Ankyrin_rpt"/>
</dbReference>
<keyword evidence="2 3" id="KW-0040">ANK repeat</keyword>
<evidence type="ECO:0000256" key="3">
    <source>
        <dbReference type="PROSITE-ProRule" id="PRU00023"/>
    </source>
</evidence>
<gene>
    <name evidence="4" type="ORF">HYPSUDRAFT_151876</name>
</gene>
<accession>A0A0D2N8Z7</accession>
<evidence type="ECO:0000256" key="1">
    <source>
        <dbReference type="ARBA" id="ARBA00022737"/>
    </source>
</evidence>
<dbReference type="OMA" id="RRGHEHI"/>
<keyword evidence="1" id="KW-0677">Repeat</keyword>
<dbReference type="PROSITE" id="PS50297">
    <property type="entry name" value="ANK_REP_REGION"/>
    <property type="match status" value="2"/>
</dbReference>
<evidence type="ECO:0000313" key="4">
    <source>
        <dbReference type="EMBL" id="KJA13151.1"/>
    </source>
</evidence>
<sequence length="82" mass="8419">QAASCNGHQEIVELLLANGADVNAQGGKHSNALQAASYKGHQEIVQLLLANGTNVNVQGGDYGNALQATSCKGHIGKLGPKR</sequence>
<organism evidence="4 5">
    <name type="scientific">Hypholoma sublateritium (strain FD-334 SS-4)</name>
    <dbReference type="NCBI Taxonomy" id="945553"/>
    <lineage>
        <taxon>Eukaryota</taxon>
        <taxon>Fungi</taxon>
        <taxon>Dikarya</taxon>
        <taxon>Basidiomycota</taxon>
        <taxon>Agaricomycotina</taxon>
        <taxon>Agaricomycetes</taxon>
        <taxon>Agaricomycetidae</taxon>
        <taxon>Agaricales</taxon>
        <taxon>Agaricineae</taxon>
        <taxon>Strophariaceae</taxon>
        <taxon>Hypholoma</taxon>
    </lineage>
</organism>
<name>A0A0D2N8Z7_HYPSF</name>
<feature type="non-terminal residue" evidence="4">
    <location>
        <position position="1"/>
    </location>
</feature>
<reference evidence="5" key="1">
    <citation type="submission" date="2014-04" db="EMBL/GenBank/DDBJ databases">
        <title>Evolutionary Origins and Diversification of the Mycorrhizal Mutualists.</title>
        <authorList>
            <consortium name="DOE Joint Genome Institute"/>
            <consortium name="Mycorrhizal Genomics Consortium"/>
            <person name="Kohler A."/>
            <person name="Kuo A."/>
            <person name="Nagy L.G."/>
            <person name="Floudas D."/>
            <person name="Copeland A."/>
            <person name="Barry K.W."/>
            <person name="Cichocki N."/>
            <person name="Veneault-Fourrey C."/>
            <person name="LaButti K."/>
            <person name="Lindquist E.A."/>
            <person name="Lipzen A."/>
            <person name="Lundell T."/>
            <person name="Morin E."/>
            <person name="Murat C."/>
            <person name="Riley R."/>
            <person name="Ohm R."/>
            <person name="Sun H."/>
            <person name="Tunlid A."/>
            <person name="Henrissat B."/>
            <person name="Grigoriev I.V."/>
            <person name="Hibbett D.S."/>
            <person name="Martin F."/>
        </authorList>
    </citation>
    <scope>NUCLEOTIDE SEQUENCE [LARGE SCALE GENOMIC DNA]</scope>
    <source>
        <strain evidence="5">FD-334 SS-4</strain>
    </source>
</reference>
<dbReference type="SMART" id="SM00248">
    <property type="entry name" value="ANK"/>
    <property type="match status" value="2"/>
</dbReference>
<dbReference type="EMBL" id="KN817778">
    <property type="protein sequence ID" value="KJA13151.1"/>
    <property type="molecule type" value="Genomic_DNA"/>
</dbReference>
<proteinExistence type="predicted"/>
<keyword evidence="5" id="KW-1185">Reference proteome</keyword>
<feature type="repeat" description="ANK" evidence="3">
    <location>
        <begin position="1"/>
        <end position="27"/>
    </location>
</feature>
<dbReference type="STRING" id="945553.A0A0D2N8Z7"/>
<dbReference type="InterPro" id="IPR036770">
    <property type="entry name" value="Ankyrin_rpt-contain_sf"/>
</dbReference>
<feature type="repeat" description="ANK" evidence="3">
    <location>
        <begin position="28"/>
        <end position="60"/>
    </location>
</feature>
<dbReference type="Gene3D" id="1.25.40.20">
    <property type="entry name" value="Ankyrin repeat-containing domain"/>
    <property type="match status" value="1"/>
</dbReference>
<dbReference type="Proteomes" id="UP000054270">
    <property type="component" value="Unassembled WGS sequence"/>
</dbReference>
<evidence type="ECO:0000256" key="2">
    <source>
        <dbReference type="ARBA" id="ARBA00023043"/>
    </source>
</evidence>
<dbReference type="PANTHER" id="PTHR24126">
    <property type="entry name" value="ANKYRIN REPEAT, PH AND SEC7 DOMAIN CONTAINING PROTEIN SECG-RELATED"/>
    <property type="match status" value="1"/>
</dbReference>
<dbReference type="Pfam" id="PF12796">
    <property type="entry name" value="Ank_2"/>
    <property type="match status" value="1"/>
</dbReference>
<dbReference type="AlphaFoldDB" id="A0A0D2N8Z7"/>
<dbReference type="PROSITE" id="PS50088">
    <property type="entry name" value="ANK_REPEAT"/>
    <property type="match status" value="2"/>
</dbReference>